<dbReference type="FunFam" id="1.10.3370.10:FF:000008">
    <property type="entry name" value="Preprotein translocase subunit SCY2, chloroplastic"/>
    <property type="match status" value="1"/>
</dbReference>
<keyword evidence="4" id="KW-1133">Transmembrane helix</keyword>
<feature type="transmembrane region" description="Helical" evidence="4">
    <location>
        <begin position="580"/>
        <end position="601"/>
    </location>
</feature>
<dbReference type="GO" id="GO:0009535">
    <property type="term" value="C:chloroplast thylakoid membrane"/>
    <property type="evidence" value="ECO:0007669"/>
    <property type="project" value="UniProtKB-SubCell"/>
</dbReference>
<evidence type="ECO:0000313" key="6">
    <source>
        <dbReference type="Proteomes" id="UP001459277"/>
    </source>
</evidence>
<protein>
    <submittedName>
        <fullName evidence="5">Uncharacterized protein</fullName>
    </submittedName>
</protein>
<dbReference type="Gene3D" id="1.10.3370.10">
    <property type="entry name" value="SecY subunit domain"/>
    <property type="match status" value="1"/>
</dbReference>
<keyword evidence="4" id="KW-0812">Transmembrane</keyword>
<proteinExistence type="inferred from homology"/>
<evidence type="ECO:0000256" key="1">
    <source>
        <dbReference type="ARBA" id="ARBA00004454"/>
    </source>
</evidence>
<feature type="transmembrane region" description="Helical" evidence="4">
    <location>
        <begin position="413"/>
        <end position="432"/>
    </location>
</feature>
<name>A0AAW2BF41_9ROSI</name>
<evidence type="ECO:0000256" key="3">
    <source>
        <dbReference type="SAM" id="MobiDB-lite"/>
    </source>
</evidence>
<evidence type="ECO:0000256" key="2">
    <source>
        <dbReference type="RuleBase" id="RU004349"/>
    </source>
</evidence>
<dbReference type="SUPFAM" id="SSF103491">
    <property type="entry name" value="Preprotein translocase SecY subunit"/>
    <property type="match status" value="1"/>
</dbReference>
<keyword evidence="6" id="KW-1185">Reference proteome</keyword>
<feature type="transmembrane region" description="Helical" evidence="4">
    <location>
        <begin position="285"/>
        <end position="302"/>
    </location>
</feature>
<feature type="transmembrane region" description="Helical" evidence="4">
    <location>
        <begin position="540"/>
        <end position="560"/>
    </location>
</feature>
<keyword evidence="4" id="KW-0472">Membrane</keyword>
<dbReference type="Proteomes" id="UP001459277">
    <property type="component" value="Unassembled WGS sequence"/>
</dbReference>
<feature type="transmembrane region" description="Helical" evidence="4">
    <location>
        <begin position="477"/>
        <end position="495"/>
    </location>
</feature>
<feature type="transmembrane region" description="Helical" evidence="4">
    <location>
        <begin position="638"/>
        <end position="657"/>
    </location>
</feature>
<feature type="transmembrane region" description="Helical" evidence="4">
    <location>
        <begin position="439"/>
        <end position="457"/>
    </location>
</feature>
<gene>
    <name evidence="5" type="ORF">SO802_033698</name>
</gene>
<reference evidence="5 6" key="1">
    <citation type="submission" date="2024-01" db="EMBL/GenBank/DDBJ databases">
        <title>A telomere-to-telomere, gap-free genome of sweet tea (Lithocarpus litseifolius).</title>
        <authorList>
            <person name="Zhou J."/>
        </authorList>
    </citation>
    <scope>NUCLEOTIDE SEQUENCE [LARGE SCALE GENOMIC DNA]</scope>
    <source>
        <strain evidence="5">Zhou-2022a</strain>
        <tissue evidence="5">Leaf</tissue>
    </source>
</reference>
<dbReference type="AlphaFoldDB" id="A0AAW2BF41"/>
<feature type="region of interest" description="Disordered" evidence="3">
    <location>
        <begin position="34"/>
        <end position="86"/>
    </location>
</feature>
<dbReference type="EMBL" id="JAZDWU010000012">
    <property type="protein sequence ID" value="KAK9984173.1"/>
    <property type="molecule type" value="Genomic_DNA"/>
</dbReference>
<comment type="similarity">
    <text evidence="2">Belongs to the SecY/SEC61-alpha family.</text>
</comment>
<feature type="transmembrane region" description="Helical" evidence="4">
    <location>
        <begin position="337"/>
        <end position="359"/>
    </location>
</feature>
<evidence type="ECO:0000256" key="4">
    <source>
        <dbReference type="SAM" id="Phobius"/>
    </source>
</evidence>
<feature type="transmembrane region" description="Helical" evidence="4">
    <location>
        <begin position="663"/>
        <end position="682"/>
    </location>
</feature>
<feature type="transmembrane region" description="Helical" evidence="4">
    <location>
        <begin position="379"/>
        <end position="401"/>
    </location>
</feature>
<feature type="compositionally biased region" description="Basic residues" evidence="3">
    <location>
        <begin position="42"/>
        <end position="55"/>
    </location>
</feature>
<dbReference type="InterPro" id="IPR023201">
    <property type="entry name" value="SecY_dom_sf"/>
</dbReference>
<comment type="subcellular location">
    <subcellularLocation>
        <location evidence="1">Plastid</location>
        <location evidence="1">Chloroplast thylakoid membrane</location>
        <topology evidence="1">Multi-pass membrane protein</topology>
    </subcellularLocation>
</comment>
<evidence type="ECO:0000313" key="5">
    <source>
        <dbReference type="EMBL" id="KAK9984173.1"/>
    </source>
</evidence>
<feature type="compositionally biased region" description="Polar residues" evidence="3">
    <location>
        <begin position="60"/>
        <end position="69"/>
    </location>
</feature>
<dbReference type="PANTHER" id="PTHR10906">
    <property type="entry name" value="SECY/SEC61-ALPHA FAMILY MEMBER"/>
    <property type="match status" value="1"/>
</dbReference>
<sequence length="704" mass="78914">MAAEDVCEVGFEEGMLWLPSHVLDEACDTKVNMRLQQQQQHHQLHHQQQLHHHKLPKESLPQNYKSSSRPQHRQKNGPNWAAGGPGMQAIFLESGRRSCGTGVFLPQRAETNFQSKKKPACSPVLLPSRVVQALNLNVHALGLQISPRQGGLAERGLQFCNPLFAKTQVTFKRNPLESHRRHFLFQNKPFFSKVNKKLCVNFSDQLRSDYVSVDATSTASQNFNVVPLKPDDGADTHSLLEINNTKTVQHIPKMFKNRFLDFVRLSSVLNNAAESFFKSEIRRRLFVTAVLIIISRVGYFIPLPGFDRRLVPQDYLSFVSGSVDELGDFTGELKLSLFQLGISPQIIASIIMQVLCHVVPSLVKLRKEGLDGHEKIKSYIWWMSLGFAILEAVTVACYSLQYSIYAASHRVKHVMVTALLLVCGAMTTTWICDTISESGFGQGSSLIICVGILTGYTETLYKMLSQLSGSAVSWWPYVLAVLGIFTVVTMWAVVVTEGCRKIKLQYYGFKLASAAREDSPVTEVEPYIPFNINPSGMQPVLTATYLLGFPSILASLLGSPFWEHVKEILNPETSLGAKPWVYYTIYAFFVFLFNIFDIANLPKEIADYLNKMGARIPNIKPGKATIEYLTKIQASTRFWGGLLLSLLATTSTILDHYLRRINAGFAIGFTSVLIIVGSIIELRRSYQAYNVMPTLSKALRRYGV</sequence>
<dbReference type="InterPro" id="IPR002208">
    <property type="entry name" value="SecY/SEC61-alpha"/>
</dbReference>
<dbReference type="Pfam" id="PF00344">
    <property type="entry name" value="SecY"/>
    <property type="match status" value="1"/>
</dbReference>
<accession>A0AAW2BF41</accession>
<organism evidence="5 6">
    <name type="scientific">Lithocarpus litseifolius</name>
    <dbReference type="NCBI Taxonomy" id="425828"/>
    <lineage>
        <taxon>Eukaryota</taxon>
        <taxon>Viridiplantae</taxon>
        <taxon>Streptophyta</taxon>
        <taxon>Embryophyta</taxon>
        <taxon>Tracheophyta</taxon>
        <taxon>Spermatophyta</taxon>
        <taxon>Magnoliopsida</taxon>
        <taxon>eudicotyledons</taxon>
        <taxon>Gunneridae</taxon>
        <taxon>Pentapetalae</taxon>
        <taxon>rosids</taxon>
        <taxon>fabids</taxon>
        <taxon>Fagales</taxon>
        <taxon>Fagaceae</taxon>
        <taxon>Lithocarpus</taxon>
    </lineage>
</organism>
<dbReference type="PRINTS" id="PR00303">
    <property type="entry name" value="SECYTRNLCASE"/>
</dbReference>
<dbReference type="GO" id="GO:0015031">
    <property type="term" value="P:protein transport"/>
    <property type="evidence" value="ECO:0007669"/>
    <property type="project" value="InterPro"/>
</dbReference>
<comment type="caution">
    <text evidence="5">The sequence shown here is derived from an EMBL/GenBank/DDBJ whole genome shotgun (WGS) entry which is preliminary data.</text>
</comment>